<dbReference type="InterPro" id="IPR006368">
    <property type="entry name" value="GDP_Man_deHydtase"/>
</dbReference>
<dbReference type="RefSeq" id="WP_090886849.1">
    <property type="nucleotide sequence ID" value="NZ_FOGG01000027.1"/>
</dbReference>
<name>A0A1H9U381_9SPHI</name>
<dbReference type="HAMAP" id="MF_00955">
    <property type="entry name" value="GDP_Man_dehydratase"/>
    <property type="match status" value="1"/>
</dbReference>
<dbReference type="GO" id="GO:0042351">
    <property type="term" value="P:'de novo' GDP-L-fucose biosynthetic process"/>
    <property type="evidence" value="ECO:0007669"/>
    <property type="project" value="TreeGrafter"/>
</dbReference>
<accession>A0A1H9U381</accession>
<dbReference type="Pfam" id="PF16363">
    <property type="entry name" value="GDP_Man_Dehyd"/>
    <property type="match status" value="1"/>
</dbReference>
<dbReference type="Gene3D" id="3.40.50.720">
    <property type="entry name" value="NAD(P)-binding Rossmann-like Domain"/>
    <property type="match status" value="1"/>
</dbReference>
<evidence type="ECO:0000256" key="5">
    <source>
        <dbReference type="ARBA" id="ARBA00023239"/>
    </source>
</evidence>
<dbReference type="CDD" id="cd05260">
    <property type="entry name" value="GDP_MD_SDR_e"/>
    <property type="match status" value="1"/>
</dbReference>
<evidence type="ECO:0000256" key="3">
    <source>
        <dbReference type="ARBA" id="ARBA00009263"/>
    </source>
</evidence>
<sequence>MKKALITGITGQDGAYLADLLLKKGYEVHGIKRRSSLFNTDRIDHLYQDPHESNVRFKLHYGDLTDSTNLIRIVQEVQPDEIYNLGAMSHVKVSFDSPEYVANVDGIGTLRILEAVRILGLEKKTRVYQASTSELFGGMPENKNAQGFYDENSPFYPRSPYGVAKIYGFWITKNYREAYNMFACNGILFNHESPLRGETFVTRKITRGTAKIALGLQDKLYLGNLDALRDWGHAKDYVEAMWLILQQDVPEDYVIATGVTTSVRDFVKMSFQEVGIELEFKGEGVEEKAYVVSCSNPDYQLEIGKEVVAVDATYFRPTEVDLLIGDPTKSKTKLGWKPQYDLAGLVADMMASDVDHFRKELMLKEAGYSVKNQFE</sequence>
<dbReference type="SUPFAM" id="SSF51735">
    <property type="entry name" value="NAD(P)-binding Rossmann-fold domains"/>
    <property type="match status" value="1"/>
</dbReference>
<dbReference type="FunFam" id="3.40.50.720:FF:000924">
    <property type="entry name" value="GDP-mannose 4,6 dehydratase"/>
    <property type="match status" value="1"/>
</dbReference>
<evidence type="ECO:0000256" key="7">
    <source>
        <dbReference type="HAMAP-Rule" id="MF_00955"/>
    </source>
</evidence>
<evidence type="ECO:0000256" key="2">
    <source>
        <dbReference type="ARBA" id="ARBA00001937"/>
    </source>
</evidence>
<comment type="similarity">
    <text evidence="3 7">Belongs to the NAD(P)-dependent epimerase/dehydratase family. GDP-mannose 4,6-dehydratase subfamily.</text>
</comment>
<dbReference type="GO" id="GO:0008446">
    <property type="term" value="F:GDP-mannose 4,6-dehydratase activity"/>
    <property type="evidence" value="ECO:0007669"/>
    <property type="project" value="UniProtKB-UniRule"/>
</dbReference>
<dbReference type="InterPro" id="IPR036291">
    <property type="entry name" value="NAD(P)-bd_dom_sf"/>
</dbReference>
<dbReference type="STRING" id="390241.SAMN04488023_12720"/>
<dbReference type="EMBL" id="FOGG01000027">
    <property type="protein sequence ID" value="SES04010.1"/>
    <property type="molecule type" value="Genomic_DNA"/>
</dbReference>
<dbReference type="Gene3D" id="3.90.25.10">
    <property type="entry name" value="UDP-galactose 4-epimerase, domain 1"/>
    <property type="match status" value="1"/>
</dbReference>
<evidence type="ECO:0000313" key="9">
    <source>
        <dbReference type="EMBL" id="SES04010.1"/>
    </source>
</evidence>
<comment type="caution">
    <text evidence="7">Lacks conserved residue(s) required for the propagation of feature annotation.</text>
</comment>
<dbReference type="EC" id="4.2.1.47" evidence="4 7"/>
<keyword evidence="10" id="KW-1185">Reference proteome</keyword>
<evidence type="ECO:0000256" key="6">
    <source>
        <dbReference type="ARBA" id="ARBA00059383"/>
    </source>
</evidence>
<proteinExistence type="inferred from homology"/>
<comment type="cofactor">
    <cofactor evidence="2 7">
        <name>NADP(+)</name>
        <dbReference type="ChEBI" id="CHEBI:58349"/>
    </cofactor>
</comment>
<dbReference type="AlphaFoldDB" id="A0A1H9U381"/>
<dbReference type="OrthoDB" id="9779041at2"/>
<evidence type="ECO:0000313" key="10">
    <source>
        <dbReference type="Proteomes" id="UP000199572"/>
    </source>
</evidence>
<dbReference type="InterPro" id="IPR016040">
    <property type="entry name" value="NAD(P)-bd_dom"/>
</dbReference>
<comment type="catalytic activity">
    <reaction evidence="1 7">
        <text>GDP-alpha-D-mannose = GDP-4-dehydro-alpha-D-rhamnose + H2O</text>
        <dbReference type="Rhea" id="RHEA:23820"/>
        <dbReference type="ChEBI" id="CHEBI:15377"/>
        <dbReference type="ChEBI" id="CHEBI:57527"/>
        <dbReference type="ChEBI" id="CHEBI:57964"/>
        <dbReference type="EC" id="4.2.1.47"/>
    </reaction>
</comment>
<keyword evidence="7" id="KW-0521">NADP</keyword>
<dbReference type="GO" id="GO:0070401">
    <property type="term" value="F:NADP+ binding"/>
    <property type="evidence" value="ECO:0007669"/>
    <property type="project" value="UniProtKB-UniRule"/>
</dbReference>
<gene>
    <name evidence="7" type="primary">gmd</name>
    <name evidence="9" type="ORF">SAMN04488023_12720</name>
</gene>
<comment type="function">
    <text evidence="6 7">Catalyzes the conversion of GDP-D-mannose to GDP-4-dehydro-6-deoxy-D-mannose.</text>
</comment>
<dbReference type="PANTHER" id="PTHR43715">
    <property type="entry name" value="GDP-MANNOSE 4,6-DEHYDRATASE"/>
    <property type="match status" value="1"/>
</dbReference>
<feature type="domain" description="NAD(P)-binding" evidence="8">
    <location>
        <begin position="5"/>
        <end position="349"/>
    </location>
</feature>
<evidence type="ECO:0000259" key="8">
    <source>
        <dbReference type="Pfam" id="PF16363"/>
    </source>
</evidence>
<reference evidence="9 10" key="1">
    <citation type="submission" date="2016-10" db="EMBL/GenBank/DDBJ databases">
        <authorList>
            <person name="de Groot N.N."/>
        </authorList>
    </citation>
    <scope>NUCLEOTIDE SEQUENCE [LARGE SCALE GENOMIC DNA]</scope>
    <source>
        <strain evidence="9 10">DSM 18610</strain>
    </source>
</reference>
<dbReference type="NCBIfam" id="TIGR01472">
    <property type="entry name" value="gmd"/>
    <property type="match status" value="1"/>
</dbReference>
<protein>
    <recommendedName>
        <fullName evidence="4 7">GDP-mannose 4,6-dehydratase</fullName>
        <ecNumber evidence="4 7">4.2.1.47</ecNumber>
    </recommendedName>
    <alternativeName>
        <fullName evidence="7">GDP-D-mannose dehydratase</fullName>
    </alternativeName>
</protein>
<keyword evidence="5 7" id="KW-0456">Lyase</keyword>
<evidence type="ECO:0000256" key="1">
    <source>
        <dbReference type="ARBA" id="ARBA00000188"/>
    </source>
</evidence>
<dbReference type="Proteomes" id="UP000199572">
    <property type="component" value="Unassembled WGS sequence"/>
</dbReference>
<organism evidence="9 10">
    <name type="scientific">Pedobacter rhizosphaerae</name>
    <dbReference type="NCBI Taxonomy" id="390241"/>
    <lineage>
        <taxon>Bacteria</taxon>
        <taxon>Pseudomonadati</taxon>
        <taxon>Bacteroidota</taxon>
        <taxon>Sphingobacteriia</taxon>
        <taxon>Sphingobacteriales</taxon>
        <taxon>Sphingobacteriaceae</taxon>
        <taxon>Pedobacter</taxon>
    </lineage>
</organism>
<dbReference type="PANTHER" id="PTHR43715:SF1">
    <property type="entry name" value="GDP-MANNOSE 4,6 DEHYDRATASE"/>
    <property type="match status" value="1"/>
</dbReference>
<evidence type="ECO:0000256" key="4">
    <source>
        <dbReference type="ARBA" id="ARBA00011989"/>
    </source>
</evidence>